<dbReference type="FunFam" id="3.40.50.300:FF:000500">
    <property type="entry name" value="ATP-dependent RNA helicase DHX29"/>
    <property type="match status" value="1"/>
</dbReference>
<dbReference type="SMART" id="SM00487">
    <property type="entry name" value="DEXDc"/>
    <property type="match status" value="1"/>
</dbReference>
<evidence type="ECO:0000313" key="12">
    <source>
        <dbReference type="Proteomes" id="UP000053201"/>
    </source>
</evidence>
<dbReference type="PROSITE" id="PS51192">
    <property type="entry name" value="HELICASE_ATP_BIND_1"/>
    <property type="match status" value="1"/>
</dbReference>
<reference evidence="11 12" key="1">
    <citation type="submission" date="2009-08" db="EMBL/GenBank/DDBJ databases">
        <title>The Genome Sequence of Spizellomyces punctatus strain DAOM BR117.</title>
        <authorList>
            <consortium name="The Broad Institute Genome Sequencing Platform"/>
            <person name="Russ C."/>
            <person name="Cuomo C."/>
            <person name="Shea T."/>
            <person name="Young S.K."/>
            <person name="Zeng Q."/>
            <person name="Koehrsen M."/>
            <person name="Haas B."/>
            <person name="Borodovsky M."/>
            <person name="Guigo R."/>
            <person name="Alvarado L."/>
            <person name="Berlin A."/>
            <person name="Bochicchio J."/>
            <person name="Borenstein D."/>
            <person name="Chapman S."/>
            <person name="Chen Z."/>
            <person name="Engels R."/>
            <person name="Freedman E."/>
            <person name="Gellesch M."/>
            <person name="Goldberg J."/>
            <person name="Griggs A."/>
            <person name="Gujja S."/>
            <person name="Heiman D."/>
            <person name="Hepburn T."/>
            <person name="Howarth C."/>
            <person name="Jen D."/>
            <person name="Larson L."/>
            <person name="Lewis B."/>
            <person name="Mehta T."/>
            <person name="Park D."/>
            <person name="Pearson M."/>
            <person name="Roberts A."/>
            <person name="Saif S."/>
            <person name="Shenoy N."/>
            <person name="Sisk P."/>
            <person name="Stolte C."/>
            <person name="Sykes S."/>
            <person name="Thomson T."/>
            <person name="Walk T."/>
            <person name="White J."/>
            <person name="Yandava C."/>
            <person name="Burger G."/>
            <person name="Gray M.W."/>
            <person name="Holland P.W.H."/>
            <person name="King N."/>
            <person name="Lang F.B.F."/>
            <person name="Roger A.J."/>
            <person name="Ruiz-Trillo I."/>
            <person name="Lander E."/>
            <person name="Nusbaum C."/>
        </authorList>
    </citation>
    <scope>NUCLEOTIDE SEQUENCE [LARGE SCALE GENOMIC DNA]</scope>
    <source>
        <strain evidence="11 12">DAOM BR117</strain>
    </source>
</reference>
<dbReference type="PROSITE" id="PS50908">
    <property type="entry name" value="RWD"/>
    <property type="match status" value="1"/>
</dbReference>
<feature type="compositionally biased region" description="Polar residues" evidence="7">
    <location>
        <begin position="1"/>
        <end position="11"/>
    </location>
</feature>
<dbReference type="InterPro" id="IPR011709">
    <property type="entry name" value="DEAD-box_helicase_OB_fold"/>
</dbReference>
<dbReference type="SUPFAM" id="SSF52540">
    <property type="entry name" value="P-loop containing nucleoside triphosphate hydrolases"/>
    <property type="match status" value="1"/>
</dbReference>
<dbReference type="OMA" id="LFRVCNM"/>
<dbReference type="GeneID" id="27688367"/>
<evidence type="ECO:0000259" key="9">
    <source>
        <dbReference type="PROSITE" id="PS51192"/>
    </source>
</evidence>
<evidence type="ECO:0000259" key="10">
    <source>
        <dbReference type="PROSITE" id="PS51194"/>
    </source>
</evidence>
<evidence type="ECO:0000313" key="11">
    <source>
        <dbReference type="EMBL" id="KNC99553.1"/>
    </source>
</evidence>
<name>A0A0L0HFI8_SPIPD</name>
<keyword evidence="2" id="KW-0547">Nucleotide-binding</keyword>
<evidence type="ECO:0000256" key="2">
    <source>
        <dbReference type="ARBA" id="ARBA00022741"/>
    </source>
</evidence>
<gene>
    <name evidence="11" type="ORF">SPPG_04942</name>
</gene>
<evidence type="ECO:0000259" key="8">
    <source>
        <dbReference type="PROSITE" id="PS50908"/>
    </source>
</evidence>
<dbReference type="GO" id="GO:1990904">
    <property type="term" value="C:ribonucleoprotein complex"/>
    <property type="evidence" value="ECO:0007669"/>
    <property type="project" value="UniProtKB-ARBA"/>
</dbReference>
<dbReference type="GO" id="GO:0005524">
    <property type="term" value="F:ATP binding"/>
    <property type="evidence" value="ECO:0007669"/>
    <property type="project" value="UniProtKB-KW"/>
</dbReference>
<dbReference type="InterPro" id="IPR056328">
    <property type="entry name" value="DSRM_DHX29"/>
</dbReference>
<dbReference type="Pfam" id="PF24385">
    <property type="entry name" value="DSRM_DHX29"/>
    <property type="match status" value="1"/>
</dbReference>
<dbReference type="GO" id="GO:0003724">
    <property type="term" value="F:RNA helicase activity"/>
    <property type="evidence" value="ECO:0007669"/>
    <property type="project" value="UniProtKB-EC"/>
</dbReference>
<dbReference type="InterPro" id="IPR014001">
    <property type="entry name" value="Helicase_ATP-bd"/>
</dbReference>
<dbReference type="SUPFAM" id="SSF54495">
    <property type="entry name" value="UBC-like"/>
    <property type="match status" value="1"/>
</dbReference>
<dbReference type="FunFam" id="1.20.120.1080:FF:000002">
    <property type="entry name" value="Putative ATP-dependent RNA helicase DHX36"/>
    <property type="match status" value="1"/>
</dbReference>
<dbReference type="EMBL" id="KQ257457">
    <property type="protein sequence ID" value="KNC99553.1"/>
    <property type="molecule type" value="Genomic_DNA"/>
</dbReference>
<dbReference type="EC" id="3.6.4.13" evidence="1"/>
<dbReference type="Pfam" id="PF05773">
    <property type="entry name" value="RWD"/>
    <property type="match status" value="1"/>
</dbReference>
<dbReference type="CDD" id="cd17917">
    <property type="entry name" value="DEXHc_RHA-like"/>
    <property type="match status" value="1"/>
</dbReference>
<dbReference type="PROSITE" id="PS51194">
    <property type="entry name" value="HELICASE_CTER"/>
    <property type="match status" value="1"/>
</dbReference>
<sequence>MGKSSKGSINESSAGKNSGGKGSATVNTASATGSKGKQSRSANSKGKNESATEPPPISQKRQLFGSWTGKTPVSLLYEHCQKTGWEKPQFNTVKKAKGFQCIITIGKEDKKTREVKRITYCPFGNFYPESGEAKHYAATYALHKVCSHMSIHRLLPPGPRDFWLELDEGRKKLDPSLAQYEYASDPFAAIEARERADTERRAAIAAKAAEQPKAPWESYPVVHMSAENRQMVEDLIRANQAVLAENGDTKSEVKPALHIKKSLIKLGFRPAHVDEALNFCTDHASALNWLCIHVPEDDLPSQFLPDVSPEINAQRHTSTSLAREYAVKRLASAGFSRKLCEEVLDAHEGRETTALVSLSRKLVDVTEECHVSEDGLSYGEAEIAVMVDEEVQALDSIFNAHFSHEQSEQGTVYSILFEIGDVPGRSTLEIWLPRPSRYPFETPGLVLRNEKLPAYIRLSAMRELGQQAVEMLGSPMVFALEAWLEDNLPRLVATPPPLTTIAVGVALQADSDRQHDSLLASADAPLPTSHTKSQHVRAPKVKKTPKRLADDPQLSQKLKNALASKCGAAEYQKMLAYREKLPSFKYKNQIMDALANNQVLIICGETGCGKSTQVGQFILDAMIHAQRGSTCNIICTQPRRISALALAERVASERCEKVGMSVGYSIRGETVRSADTRLMFCTTGILLRMTHSDPMLSGISHLIVDEVHERGVDSDFLLIIVRDLLPRRPDFRLILMSATVNSTTFSSYFRRAPVFEIPGFTHPVRDFYLEDVLKNVEYTPVMGNLARGKKGPREEEEAENDREWFQKCEADGLDESAINVLTSAHQGNASINYDLIAAIVRHICQSFANDDGAILIFMPGVSEIKKCMDTLRNDVGRHCGRLEIMPLHANLTSKEQSMVFRTMRSGVRKVVIATNIAETSITIDDVVYVIDPGKVKEMQFNGTILTLTETWASRASCKQRRGRAGRVRPGYCYKLFSRHFEQTKMASDSEPEMVRLPLEQLCLQVKAMGNEDVVAFLGKAINPPAVINIEAALKVLRDVSAIDPTDDRLTALGRHMATIPADLRIAKILLFGAIFKCLNVVLTIAACMSSKSPFLAPMAKRDEARAAREHFASDKSDWLTDCRAVHAWLEVASKGNRAEREFCEQNFLSLATLSSISDLRRQYLDILIDLNYVPQAYSRAIDDPSHGLNANSTNGRIVKATLVAGLYPNLARIKLPEVQYDQTAHGSVAIAAKAREVKFYTSEDGRVFIHPASVNFTLNRFDDPLIVYHQKISTSKIFLRDTTLCSAWPLLMFGGELQVDHQGRSLSVGRQWRFQAYARIAALINGLRTLLDKGLEAKIADPGLDISAAPVVQSMLKLLATDGI</sequence>
<protein>
    <recommendedName>
        <fullName evidence="1">RNA helicase</fullName>
        <ecNumber evidence="1">3.6.4.13</ecNumber>
    </recommendedName>
</protein>
<dbReference type="Gene3D" id="3.30.160.20">
    <property type="match status" value="1"/>
</dbReference>
<dbReference type="CDD" id="cd18791">
    <property type="entry name" value="SF2_C_RHA"/>
    <property type="match status" value="1"/>
</dbReference>
<dbReference type="InterPro" id="IPR006575">
    <property type="entry name" value="RWD_dom"/>
</dbReference>
<dbReference type="eggNOG" id="KOG0920">
    <property type="taxonomic scope" value="Eukaryota"/>
</dbReference>
<keyword evidence="4" id="KW-0347">Helicase</keyword>
<dbReference type="PANTHER" id="PTHR18934">
    <property type="entry name" value="ATP-DEPENDENT RNA HELICASE"/>
    <property type="match status" value="1"/>
</dbReference>
<dbReference type="STRING" id="645134.A0A0L0HFI8"/>
<dbReference type="SUPFAM" id="SSF54768">
    <property type="entry name" value="dsRNA-binding domain-like"/>
    <property type="match status" value="1"/>
</dbReference>
<keyword evidence="12" id="KW-1185">Reference proteome</keyword>
<dbReference type="Pfam" id="PF21010">
    <property type="entry name" value="HA2_C"/>
    <property type="match status" value="1"/>
</dbReference>
<feature type="domain" description="Helicase ATP-binding" evidence="9">
    <location>
        <begin position="591"/>
        <end position="758"/>
    </location>
</feature>
<dbReference type="SMART" id="SM00847">
    <property type="entry name" value="HA2"/>
    <property type="match status" value="1"/>
</dbReference>
<evidence type="ECO:0000256" key="5">
    <source>
        <dbReference type="ARBA" id="ARBA00022840"/>
    </source>
</evidence>
<dbReference type="Pfam" id="PF26026">
    <property type="entry name" value="RNA_hel_CTD"/>
    <property type="match status" value="1"/>
</dbReference>
<keyword evidence="3" id="KW-0378">Hydrolase</keyword>
<dbReference type="Gene3D" id="3.40.50.300">
    <property type="entry name" value="P-loop containing nucleotide triphosphate hydrolases"/>
    <property type="match status" value="2"/>
</dbReference>
<feature type="compositionally biased region" description="Polar residues" evidence="7">
    <location>
        <begin position="25"/>
        <end position="51"/>
    </location>
</feature>
<dbReference type="InterPro" id="IPR059023">
    <property type="entry name" value="RNA_hel_CTD"/>
</dbReference>
<dbReference type="CDD" id="cd23827">
    <property type="entry name" value="RWD_YLR419W-like"/>
    <property type="match status" value="1"/>
</dbReference>
<dbReference type="GO" id="GO:0003723">
    <property type="term" value="F:RNA binding"/>
    <property type="evidence" value="ECO:0007669"/>
    <property type="project" value="TreeGrafter"/>
</dbReference>
<feature type="region of interest" description="Disordered" evidence="7">
    <location>
        <begin position="522"/>
        <end position="550"/>
    </location>
</feature>
<dbReference type="SMART" id="SM00490">
    <property type="entry name" value="HELICc"/>
    <property type="match status" value="1"/>
</dbReference>
<accession>A0A0L0HFI8</accession>
<dbReference type="OrthoDB" id="5600252at2759"/>
<dbReference type="PROSITE" id="PS00690">
    <property type="entry name" value="DEAH_ATP_HELICASE"/>
    <property type="match status" value="1"/>
</dbReference>
<dbReference type="FunCoup" id="A0A0L0HFI8">
    <property type="interactions" value="502"/>
</dbReference>
<dbReference type="Pfam" id="PF00271">
    <property type="entry name" value="Helicase_C"/>
    <property type="match status" value="1"/>
</dbReference>
<dbReference type="VEuPathDB" id="FungiDB:SPPG_04942"/>
<dbReference type="InterPro" id="IPR007502">
    <property type="entry name" value="Helicase-assoc_dom"/>
</dbReference>
<evidence type="ECO:0000256" key="3">
    <source>
        <dbReference type="ARBA" id="ARBA00022801"/>
    </source>
</evidence>
<dbReference type="Gene3D" id="1.20.120.1080">
    <property type="match status" value="1"/>
</dbReference>
<keyword evidence="5" id="KW-0067">ATP-binding</keyword>
<dbReference type="InterPro" id="IPR002464">
    <property type="entry name" value="DNA/RNA_helicase_DEAH_CS"/>
</dbReference>
<dbReference type="RefSeq" id="XP_016607593.1">
    <property type="nucleotide sequence ID" value="XM_016753183.1"/>
</dbReference>
<dbReference type="Pfam" id="PF07717">
    <property type="entry name" value="OB_NTP_bind"/>
    <property type="match status" value="1"/>
</dbReference>
<feature type="domain" description="RWD" evidence="8">
    <location>
        <begin position="389"/>
        <end position="491"/>
    </location>
</feature>
<evidence type="ECO:0000256" key="7">
    <source>
        <dbReference type="SAM" id="MobiDB-lite"/>
    </source>
</evidence>
<dbReference type="Gene3D" id="3.10.110.10">
    <property type="entry name" value="Ubiquitin Conjugating Enzyme"/>
    <property type="match status" value="1"/>
</dbReference>
<feature type="domain" description="Helicase C-terminal" evidence="10">
    <location>
        <begin position="842"/>
        <end position="1009"/>
    </location>
</feature>
<dbReference type="InterPro" id="IPR027417">
    <property type="entry name" value="P-loop_NTPase"/>
</dbReference>
<dbReference type="InParanoid" id="A0A0L0HFI8"/>
<feature type="region of interest" description="Disordered" evidence="7">
    <location>
        <begin position="1"/>
        <end position="64"/>
    </location>
</feature>
<dbReference type="InterPro" id="IPR056890">
    <property type="entry name" value="UBA_DHX29-like"/>
</dbReference>
<dbReference type="InterPro" id="IPR016135">
    <property type="entry name" value="UBQ-conjugating_enzyme/RWD"/>
</dbReference>
<dbReference type="Pfam" id="PF24899">
    <property type="entry name" value="UBA_DHX29"/>
    <property type="match status" value="1"/>
</dbReference>
<dbReference type="InterPro" id="IPR001650">
    <property type="entry name" value="Helicase_C-like"/>
</dbReference>
<dbReference type="PANTHER" id="PTHR18934:SF145">
    <property type="entry name" value="ATP-DEPENDENT RNA HELICASE DHX57-RELATED"/>
    <property type="match status" value="1"/>
</dbReference>
<proteinExistence type="predicted"/>
<organism evidence="11 12">
    <name type="scientific">Spizellomyces punctatus (strain DAOM BR117)</name>
    <dbReference type="NCBI Taxonomy" id="645134"/>
    <lineage>
        <taxon>Eukaryota</taxon>
        <taxon>Fungi</taxon>
        <taxon>Fungi incertae sedis</taxon>
        <taxon>Chytridiomycota</taxon>
        <taxon>Chytridiomycota incertae sedis</taxon>
        <taxon>Chytridiomycetes</taxon>
        <taxon>Spizellomycetales</taxon>
        <taxon>Spizellomycetaceae</taxon>
        <taxon>Spizellomyces</taxon>
    </lineage>
</organism>
<evidence type="ECO:0000256" key="4">
    <source>
        <dbReference type="ARBA" id="ARBA00022806"/>
    </source>
</evidence>
<dbReference type="Proteomes" id="UP000053201">
    <property type="component" value="Unassembled WGS sequence"/>
</dbReference>
<dbReference type="GO" id="GO:0016787">
    <property type="term" value="F:hydrolase activity"/>
    <property type="evidence" value="ECO:0007669"/>
    <property type="project" value="UniProtKB-KW"/>
</dbReference>
<dbReference type="Pfam" id="PF00270">
    <property type="entry name" value="DEAD"/>
    <property type="match status" value="1"/>
</dbReference>
<evidence type="ECO:0000256" key="1">
    <source>
        <dbReference type="ARBA" id="ARBA00012552"/>
    </source>
</evidence>
<dbReference type="InterPro" id="IPR011545">
    <property type="entry name" value="DEAD/DEAH_box_helicase_dom"/>
</dbReference>
<comment type="catalytic activity">
    <reaction evidence="6">
        <text>ATP + H2O = ADP + phosphate + H(+)</text>
        <dbReference type="Rhea" id="RHEA:13065"/>
        <dbReference type="ChEBI" id="CHEBI:15377"/>
        <dbReference type="ChEBI" id="CHEBI:15378"/>
        <dbReference type="ChEBI" id="CHEBI:30616"/>
        <dbReference type="ChEBI" id="CHEBI:43474"/>
        <dbReference type="ChEBI" id="CHEBI:456216"/>
        <dbReference type="EC" id="3.6.4.13"/>
    </reaction>
</comment>
<evidence type="ECO:0000256" key="6">
    <source>
        <dbReference type="ARBA" id="ARBA00047984"/>
    </source>
</evidence>
<feature type="compositionally biased region" description="Basic residues" evidence="7">
    <location>
        <begin position="532"/>
        <end position="546"/>
    </location>
</feature>